<proteinExistence type="predicted"/>
<feature type="domain" description="CREG-like beta-barrel" evidence="1">
    <location>
        <begin position="11"/>
        <end position="146"/>
    </location>
</feature>
<evidence type="ECO:0000313" key="2">
    <source>
        <dbReference type="EMBL" id="MFC3533690.1"/>
    </source>
</evidence>
<dbReference type="PANTHER" id="PTHR13343">
    <property type="entry name" value="CREG1 PROTEIN"/>
    <property type="match status" value="1"/>
</dbReference>
<reference evidence="3" key="1">
    <citation type="journal article" date="2019" name="Int. J. Syst. Evol. Microbiol.">
        <title>The Global Catalogue of Microorganisms (GCM) 10K type strain sequencing project: providing services to taxonomists for standard genome sequencing and annotation.</title>
        <authorList>
            <consortium name="The Broad Institute Genomics Platform"/>
            <consortium name="The Broad Institute Genome Sequencing Center for Infectious Disease"/>
            <person name="Wu L."/>
            <person name="Ma J."/>
        </authorList>
    </citation>
    <scope>NUCLEOTIDE SEQUENCE [LARGE SCALE GENOMIC DNA]</scope>
    <source>
        <strain evidence="3">KCTC 42742</strain>
    </source>
</reference>
<gene>
    <name evidence="2" type="ORF">ACFOLG_16080</name>
</gene>
<dbReference type="Proteomes" id="UP001595741">
    <property type="component" value="Unassembled WGS sequence"/>
</dbReference>
<dbReference type="Pfam" id="PF13883">
    <property type="entry name" value="CREG_beta-barrel"/>
    <property type="match status" value="1"/>
</dbReference>
<dbReference type="RefSeq" id="WP_386093694.1">
    <property type="nucleotide sequence ID" value="NZ_JBHRXN010000036.1"/>
</dbReference>
<dbReference type="InterPro" id="IPR055343">
    <property type="entry name" value="CREG_beta-barrel"/>
</dbReference>
<dbReference type="EMBL" id="JBHRXN010000036">
    <property type="protein sequence ID" value="MFC3533690.1"/>
    <property type="molecule type" value="Genomic_DNA"/>
</dbReference>
<dbReference type="InterPro" id="IPR012349">
    <property type="entry name" value="Split_barrel_FMN-bd"/>
</dbReference>
<dbReference type="SUPFAM" id="SSF50475">
    <property type="entry name" value="FMN-binding split barrel"/>
    <property type="match status" value="1"/>
</dbReference>
<evidence type="ECO:0000313" key="3">
    <source>
        <dbReference type="Proteomes" id="UP001595741"/>
    </source>
</evidence>
<name>A0ABV7RHM1_9NEIS</name>
<protein>
    <submittedName>
        <fullName evidence="2">HugZ family protein</fullName>
    </submittedName>
</protein>
<sequence>MKIAVSDCLSLLHACGDAALASHALSLPGYPFVTSVPLALGPDHAPWLLMSELAEHCRNVRADGRVSLLLQRADGADVLAAERMTLLGELLPTQPDTGTLARLLRYCPDFADYLALGDFHFFRLQPRRVRFIGGFGRMGWVEEGDWQRAALLPAAQEADLLATLQPLTQLDVLGVDLYGLDCRHGAVRRRLDFAVTANVADVEAVARARLLAEGQAPA</sequence>
<comment type="caution">
    <text evidence="2">The sequence shown here is derived from an EMBL/GenBank/DDBJ whole genome shotgun (WGS) entry which is preliminary data.</text>
</comment>
<dbReference type="Gene3D" id="2.30.110.10">
    <property type="entry name" value="Electron Transport, Fmn-binding Protein, Chain A"/>
    <property type="match status" value="1"/>
</dbReference>
<dbReference type="PANTHER" id="PTHR13343:SF17">
    <property type="entry name" value="CELLULAR REPRESSOR OF E1A-STIMULATED GENES, ISOFORM A"/>
    <property type="match status" value="1"/>
</dbReference>
<evidence type="ECO:0000259" key="1">
    <source>
        <dbReference type="Pfam" id="PF13883"/>
    </source>
</evidence>
<organism evidence="2 3">
    <name type="scientific">Vogesella facilis</name>
    <dbReference type="NCBI Taxonomy" id="1655232"/>
    <lineage>
        <taxon>Bacteria</taxon>
        <taxon>Pseudomonadati</taxon>
        <taxon>Pseudomonadota</taxon>
        <taxon>Betaproteobacteria</taxon>
        <taxon>Neisseriales</taxon>
        <taxon>Chromobacteriaceae</taxon>
        <taxon>Vogesella</taxon>
    </lineage>
</organism>
<accession>A0ABV7RHM1</accession>
<keyword evidence="3" id="KW-1185">Reference proteome</keyword>